<evidence type="ECO:0000313" key="1">
    <source>
        <dbReference type="EMBL" id="KJU85836.1"/>
    </source>
</evidence>
<accession>A0A0F3GVB2</accession>
<name>A0A0F3GVB2_9BACT</name>
<proteinExistence type="predicted"/>
<gene>
    <name evidence="1" type="ORF">MBAV_001975</name>
</gene>
<keyword evidence="2" id="KW-1185">Reference proteome</keyword>
<protein>
    <submittedName>
        <fullName evidence="1">Uncharacterized protein</fullName>
    </submittedName>
</protein>
<evidence type="ECO:0000313" key="2">
    <source>
        <dbReference type="Proteomes" id="UP000033423"/>
    </source>
</evidence>
<organism evidence="1 2">
    <name type="scientific">Candidatus Magnetobacterium bavaricum</name>
    <dbReference type="NCBI Taxonomy" id="29290"/>
    <lineage>
        <taxon>Bacteria</taxon>
        <taxon>Pseudomonadati</taxon>
        <taxon>Nitrospirota</taxon>
        <taxon>Thermodesulfovibrionia</taxon>
        <taxon>Thermodesulfovibrionales</taxon>
        <taxon>Candidatus Magnetobacteriaceae</taxon>
        <taxon>Candidatus Magnetobacterium</taxon>
    </lineage>
</organism>
<dbReference type="AlphaFoldDB" id="A0A0F3GVB2"/>
<sequence length="77" mass="8971">MYGGIEIMTINLNKFDENRGAIYVDHELNDKGYGNVIDIMNDVKDRLIEAHQHALPELPRSLQYKYLDKCFYISGYS</sequence>
<dbReference type="Proteomes" id="UP000033423">
    <property type="component" value="Unassembled WGS sequence"/>
</dbReference>
<dbReference type="EMBL" id="LACI01000847">
    <property type="protein sequence ID" value="KJU85836.1"/>
    <property type="molecule type" value="Genomic_DNA"/>
</dbReference>
<comment type="caution">
    <text evidence="1">The sequence shown here is derived from an EMBL/GenBank/DDBJ whole genome shotgun (WGS) entry which is preliminary data.</text>
</comment>
<reference evidence="1 2" key="1">
    <citation type="submission" date="2015-02" db="EMBL/GenBank/DDBJ databases">
        <title>Single-cell genomics of uncultivated deep-branching MTB reveals a conserved set of magnetosome genes.</title>
        <authorList>
            <person name="Kolinko S."/>
            <person name="Richter M."/>
            <person name="Glockner F.O."/>
            <person name="Brachmann A."/>
            <person name="Schuler D."/>
        </authorList>
    </citation>
    <scope>NUCLEOTIDE SEQUENCE [LARGE SCALE GENOMIC DNA]</scope>
    <source>
        <strain evidence="1">TM-1</strain>
    </source>
</reference>